<organism evidence="1 2">
    <name type="scientific">Rosistilla ulvae</name>
    <dbReference type="NCBI Taxonomy" id="1930277"/>
    <lineage>
        <taxon>Bacteria</taxon>
        <taxon>Pseudomonadati</taxon>
        <taxon>Planctomycetota</taxon>
        <taxon>Planctomycetia</taxon>
        <taxon>Pirellulales</taxon>
        <taxon>Pirellulaceae</taxon>
        <taxon>Rosistilla</taxon>
    </lineage>
</organism>
<accession>A0A517M270</accession>
<gene>
    <name evidence="1" type="ORF">EC9_31620</name>
</gene>
<dbReference type="PROSITE" id="PS51257">
    <property type="entry name" value="PROKAR_LIPOPROTEIN"/>
    <property type="match status" value="1"/>
</dbReference>
<sequence>MRKLDFAFVLPAAIALLFAGCGPALDDMRLIPVTGTVTYQGEPVLDGVIRLVPSEGTDAPVRTRKIKEGAYEFADRAAVGEGSYSVEITAYRPLEGATPNDLGMVAEEAREQYLPKQFNTHSEIDPLIVTTDDTDITKDFEL</sequence>
<evidence type="ECO:0000313" key="1">
    <source>
        <dbReference type="EMBL" id="QDS88966.1"/>
    </source>
</evidence>
<keyword evidence="2" id="KW-1185">Reference proteome</keyword>
<protein>
    <recommendedName>
        <fullName evidence="3">Carboxypeptidase regulatory-like domain-containing protein</fullName>
    </recommendedName>
</protein>
<name>A0A517M270_9BACT</name>
<evidence type="ECO:0000313" key="2">
    <source>
        <dbReference type="Proteomes" id="UP000319557"/>
    </source>
</evidence>
<dbReference type="KEGG" id="ruv:EC9_31620"/>
<dbReference type="OrthoDB" id="286899at2"/>
<dbReference type="EMBL" id="CP036261">
    <property type="protein sequence ID" value="QDS88966.1"/>
    <property type="molecule type" value="Genomic_DNA"/>
</dbReference>
<dbReference type="RefSeq" id="WP_145346542.1">
    <property type="nucleotide sequence ID" value="NZ_CP036261.1"/>
</dbReference>
<reference evidence="1 2" key="1">
    <citation type="submission" date="2019-02" db="EMBL/GenBank/DDBJ databases">
        <title>Deep-cultivation of Planctomycetes and their phenomic and genomic characterization uncovers novel biology.</title>
        <authorList>
            <person name="Wiegand S."/>
            <person name="Jogler M."/>
            <person name="Boedeker C."/>
            <person name="Pinto D."/>
            <person name="Vollmers J."/>
            <person name="Rivas-Marin E."/>
            <person name="Kohn T."/>
            <person name="Peeters S.H."/>
            <person name="Heuer A."/>
            <person name="Rast P."/>
            <person name="Oberbeckmann S."/>
            <person name="Bunk B."/>
            <person name="Jeske O."/>
            <person name="Meyerdierks A."/>
            <person name="Storesund J.E."/>
            <person name="Kallscheuer N."/>
            <person name="Luecker S."/>
            <person name="Lage O.M."/>
            <person name="Pohl T."/>
            <person name="Merkel B.J."/>
            <person name="Hornburger P."/>
            <person name="Mueller R.-W."/>
            <person name="Bruemmer F."/>
            <person name="Labrenz M."/>
            <person name="Spormann A.M."/>
            <person name="Op den Camp H."/>
            <person name="Overmann J."/>
            <person name="Amann R."/>
            <person name="Jetten M.S.M."/>
            <person name="Mascher T."/>
            <person name="Medema M.H."/>
            <person name="Devos D.P."/>
            <person name="Kaster A.-K."/>
            <person name="Ovreas L."/>
            <person name="Rohde M."/>
            <person name="Galperin M.Y."/>
            <person name="Jogler C."/>
        </authorList>
    </citation>
    <scope>NUCLEOTIDE SEQUENCE [LARGE SCALE GENOMIC DNA]</scope>
    <source>
        <strain evidence="1 2">EC9</strain>
    </source>
</reference>
<proteinExistence type="predicted"/>
<evidence type="ECO:0008006" key="3">
    <source>
        <dbReference type="Google" id="ProtNLM"/>
    </source>
</evidence>
<dbReference type="AlphaFoldDB" id="A0A517M270"/>
<dbReference type="Proteomes" id="UP000319557">
    <property type="component" value="Chromosome"/>
</dbReference>